<dbReference type="PANTHER" id="PTHR35037">
    <property type="entry name" value="C-TERMINAL REGION OF AIDA-LIKE PROTEIN"/>
    <property type="match status" value="1"/>
</dbReference>
<dbReference type="SUPFAM" id="SSF103515">
    <property type="entry name" value="Autotransporter"/>
    <property type="match status" value="1"/>
</dbReference>
<dbReference type="Gene3D" id="2.160.20.20">
    <property type="match status" value="1"/>
</dbReference>
<evidence type="ECO:0000313" key="3">
    <source>
        <dbReference type="Proteomes" id="UP000199305"/>
    </source>
</evidence>
<dbReference type="Gene3D" id="2.40.128.130">
    <property type="entry name" value="Autotransporter beta-domain"/>
    <property type="match status" value="1"/>
</dbReference>
<dbReference type="Pfam" id="PF18883">
    <property type="entry name" value="AC_1"/>
    <property type="match status" value="1"/>
</dbReference>
<dbReference type="PRINTS" id="PR00313">
    <property type="entry name" value="CABNDNGRPT"/>
</dbReference>
<dbReference type="GO" id="GO:0019867">
    <property type="term" value="C:outer membrane"/>
    <property type="evidence" value="ECO:0007669"/>
    <property type="project" value="InterPro"/>
</dbReference>
<dbReference type="InterPro" id="IPR005546">
    <property type="entry name" value="Autotransporte_beta"/>
</dbReference>
<dbReference type="InterPro" id="IPR006315">
    <property type="entry name" value="OM_autotransptr_brl_dom"/>
</dbReference>
<keyword evidence="3" id="KW-1185">Reference proteome</keyword>
<dbReference type="Proteomes" id="UP000199305">
    <property type="component" value="Unassembled WGS sequence"/>
</dbReference>
<proteinExistence type="predicted"/>
<evidence type="ECO:0000259" key="1">
    <source>
        <dbReference type="PROSITE" id="PS51208"/>
    </source>
</evidence>
<dbReference type="RefSeq" id="WP_091510085.1">
    <property type="nucleotide sequence ID" value="NZ_FNFH01000002.1"/>
</dbReference>
<dbReference type="InterPro" id="IPR036709">
    <property type="entry name" value="Autotransporte_beta_dom_sf"/>
</dbReference>
<dbReference type="InterPro" id="IPR051551">
    <property type="entry name" value="Autotransporter_adhesion"/>
</dbReference>
<dbReference type="PROSITE" id="PS51208">
    <property type="entry name" value="AUTOTRANSPORTER"/>
    <property type="match status" value="1"/>
</dbReference>
<protein>
    <submittedName>
        <fullName evidence="2">Outer membrane autotransporter barrel domain-containing protein</fullName>
    </submittedName>
</protein>
<dbReference type="SMART" id="SM00869">
    <property type="entry name" value="Autotransporter"/>
    <property type="match status" value="1"/>
</dbReference>
<name>A0A1G8XSR1_9GAMM</name>
<dbReference type="CDD" id="cd01344">
    <property type="entry name" value="PL2_Passenger_AT"/>
    <property type="match status" value="1"/>
</dbReference>
<feature type="domain" description="Autotransporter" evidence="1">
    <location>
        <begin position="498"/>
        <end position="786"/>
    </location>
</feature>
<dbReference type="Gene3D" id="2.160.20.160">
    <property type="match status" value="1"/>
</dbReference>
<dbReference type="InterPro" id="IPR043990">
    <property type="entry name" value="AC_1"/>
</dbReference>
<reference evidence="3" key="1">
    <citation type="submission" date="2016-10" db="EMBL/GenBank/DDBJ databases">
        <authorList>
            <person name="Varghese N."/>
            <person name="Submissions S."/>
        </authorList>
    </citation>
    <scope>NUCLEOTIDE SEQUENCE [LARGE SCALE GENOMIC DNA]</scope>
    <source>
        <strain evidence="3">CGMCC 1.10658</strain>
    </source>
</reference>
<organism evidence="2 3">
    <name type="scientific">Microbulbifer yueqingensis</name>
    <dbReference type="NCBI Taxonomy" id="658219"/>
    <lineage>
        <taxon>Bacteria</taxon>
        <taxon>Pseudomonadati</taxon>
        <taxon>Pseudomonadota</taxon>
        <taxon>Gammaproteobacteria</taxon>
        <taxon>Cellvibrionales</taxon>
        <taxon>Microbulbiferaceae</taxon>
        <taxon>Microbulbifer</taxon>
    </lineage>
</organism>
<dbReference type="EMBL" id="FNFH01000002">
    <property type="protein sequence ID" value="SDJ93486.1"/>
    <property type="molecule type" value="Genomic_DNA"/>
</dbReference>
<dbReference type="NCBIfam" id="TIGR01414">
    <property type="entry name" value="autotrans_barl"/>
    <property type="match status" value="1"/>
</dbReference>
<dbReference type="InterPro" id="IPR012332">
    <property type="entry name" value="Autotransporter_pectin_lyase_C"/>
</dbReference>
<dbReference type="PANTHER" id="PTHR35037:SF3">
    <property type="entry name" value="C-TERMINAL REGION OF AIDA-LIKE PROTEIN"/>
    <property type="match status" value="1"/>
</dbReference>
<sequence>MSEESIQETAITRSHRLIGTSLVALGLLSAGSTGWAACSPGNIGTPGNDVITCDADNDAEGADVESLGGNDTLDLLGGTINNVDAGEGDDQVNILGAIVEGNLATGNGADTIILNSRDSDVGSFFGDAGIDAGAGNDTIEILDGLAFRVRGGEGNDEILLDGGFVYEYIDGGPGDDIIHWDEGLAAEVRGGTGSDFLRIDSFAYEGDAILDGGDDFSADDGDIDTLIFILDYTVDGGLLRNWERIGVWGSSKMIFTGALEVGGGFDADGNHLGLDIFWGGLVEFDPAEFTLTGNIANAGTVNLQNDRFDVLSVVRNSSGEYGNYIGRNGRLWLEAKLNTDTSQTDLVRISGATSGHTTLRVRNLGGLGALTTGDGIRIVEVGGNSPEDALVLDGDYISRDGYQAVIAGAYGYTLHHNALTDPDDGNWYLRSSLPVPPGSPPDARPRWQPGATIYESYAQVLRSLNHTDSLRQRLGNRFWMGSSYKDLAICDYVQSQERTIDGGGPWIRAEARHTDEVPGFSTTASQWEQDRWRVQLGIDAPLGYTIYGRSPIAGVALHYGEADTDVQSFFGRGEIETEYFGATGTLTWYGTDGTYSDAQVYLNWFDSDFRARGLRTLPEGREAFGYGVSFEAGRSIKLCDSYSVTPQLQLNYSNEDAEDFRDVYDVKVAGADNGGLRVRLGAAFEERVTRRKSGEDMFGTRELERYSLYITPSIVYNIGDETSVTVSETVLEQEPDDWFGTLSMGATYDECGDYCSIYGELNLSTSLEHFGDSVGAAVMVGLRLKW</sequence>
<evidence type="ECO:0000313" key="2">
    <source>
        <dbReference type="EMBL" id="SDJ93486.1"/>
    </source>
</evidence>
<dbReference type="SUPFAM" id="SSF51126">
    <property type="entry name" value="Pectin lyase-like"/>
    <property type="match status" value="1"/>
</dbReference>
<dbReference type="OrthoDB" id="6053567at2"/>
<dbReference type="Pfam" id="PF03797">
    <property type="entry name" value="Autotransporter"/>
    <property type="match status" value="1"/>
</dbReference>
<dbReference type="InterPro" id="IPR011050">
    <property type="entry name" value="Pectin_lyase_fold/virulence"/>
</dbReference>
<dbReference type="STRING" id="658219.SAMN05216212_1222"/>
<accession>A0A1G8XSR1</accession>
<gene>
    <name evidence="2" type="ORF">SAMN05216212_1222</name>
</gene>
<dbReference type="AlphaFoldDB" id="A0A1G8XSR1"/>